<proteinExistence type="inferred from homology"/>
<dbReference type="InterPro" id="IPR036291">
    <property type="entry name" value="NAD(P)-bd_dom_sf"/>
</dbReference>
<keyword evidence="8" id="KW-1185">Reference proteome</keyword>
<gene>
    <name evidence="5 7" type="primary">fcl</name>
    <name evidence="7" type="ordered locus">KVU_0622</name>
</gene>
<keyword evidence="2 5" id="KW-0521">NADP</keyword>
<feature type="binding site" evidence="5">
    <location>
        <position position="182"/>
    </location>
    <ligand>
        <name>NADP(+)</name>
        <dbReference type="ChEBI" id="CHEBI:58349"/>
    </ligand>
</feature>
<dbReference type="eggNOG" id="COG0451">
    <property type="taxonomic scope" value="Bacteria"/>
</dbReference>
<dbReference type="Gene3D" id="3.90.25.10">
    <property type="entry name" value="UDP-galactose 4-epimerase, domain 1"/>
    <property type="match status" value="1"/>
</dbReference>
<dbReference type="PANTHER" id="PTHR43238">
    <property type="entry name" value="GDP-L-FUCOSE SYNTHASE"/>
    <property type="match status" value="1"/>
</dbReference>
<dbReference type="SUPFAM" id="SSF51735">
    <property type="entry name" value="NAD(P)-binding Rossmann-fold domains"/>
    <property type="match status" value="1"/>
</dbReference>
<feature type="binding site" evidence="5">
    <location>
        <position position="205"/>
    </location>
    <ligand>
        <name>substrate</name>
    </ligand>
</feature>
<keyword evidence="3 5" id="KW-0560">Oxidoreductase</keyword>
<evidence type="ECO:0000256" key="4">
    <source>
        <dbReference type="ARBA" id="ARBA00023235"/>
    </source>
</evidence>
<evidence type="ECO:0000313" key="8">
    <source>
        <dbReference type="Proteomes" id="UP000000692"/>
    </source>
</evidence>
<dbReference type="RefSeq" id="WP_014537603.1">
    <property type="nucleotide sequence ID" value="NC_017384.1"/>
</dbReference>
<reference evidence="7 8" key="1">
    <citation type="journal article" date="2011" name="J. Bacteriol.">
        <title>Complete genome sequence of the industrial strain Ketogulonicigenium vulgare WSH-001.</title>
        <authorList>
            <person name="Liu L."/>
            <person name="Li Y."/>
            <person name="Zhang J."/>
            <person name="Zhou Z."/>
            <person name="Liu J."/>
            <person name="Li X."/>
            <person name="Zhou J."/>
            <person name="Du G."/>
            <person name="Wang L."/>
            <person name="Chen J."/>
        </authorList>
    </citation>
    <scope>NUCLEOTIDE SEQUENCE [LARGE SCALE GENOMIC DNA]</scope>
    <source>
        <strain evidence="7 8">WSH-001</strain>
    </source>
</reference>
<protein>
    <recommendedName>
        <fullName evidence="5">GDP-L-fucose synthase</fullName>
        <ecNumber evidence="5">1.1.1.271</ecNumber>
    </recommendedName>
    <alternativeName>
        <fullName evidence="5">GDP-4-keto-6-deoxy-D-mannose-3,5-epimerase-4-reductase</fullName>
    </alternativeName>
</protein>
<dbReference type="PATRIC" id="fig|759362.5.peg.651"/>
<keyword evidence="4 5" id="KW-0413">Isomerase</keyword>
<dbReference type="UniPathway" id="UPA00128">
    <property type="reaction ID" value="UER00191"/>
</dbReference>
<dbReference type="CDD" id="cd05239">
    <property type="entry name" value="GDP_FS_SDR_e"/>
    <property type="match status" value="1"/>
</dbReference>
<evidence type="ECO:0000259" key="6">
    <source>
        <dbReference type="Pfam" id="PF01370"/>
    </source>
</evidence>
<dbReference type="AlphaFoldDB" id="F9Y3U7"/>
<dbReference type="GO" id="GO:0016853">
    <property type="term" value="F:isomerase activity"/>
    <property type="evidence" value="ECO:0007669"/>
    <property type="project" value="UniProtKB-KW"/>
</dbReference>
<dbReference type="EC" id="1.1.1.271" evidence="5"/>
<feature type="domain" description="NAD-dependent epimerase/dehydratase" evidence="6">
    <location>
        <begin position="5"/>
        <end position="230"/>
    </location>
</feature>
<organism evidence="7 8">
    <name type="scientific">Ketogulonicigenium vulgare (strain WSH-001)</name>
    <dbReference type="NCBI Taxonomy" id="759362"/>
    <lineage>
        <taxon>Bacteria</taxon>
        <taxon>Pseudomonadati</taxon>
        <taxon>Pseudomonadota</taxon>
        <taxon>Alphaproteobacteria</taxon>
        <taxon>Rhodobacterales</taxon>
        <taxon>Roseobacteraceae</taxon>
        <taxon>Ketogulonicigenium</taxon>
    </lineage>
</organism>
<comment type="caution">
    <text evidence="5">Lacks conserved residue(s) required for the propagation of feature annotation.</text>
</comment>
<dbReference type="OrthoDB" id="9811425at2"/>
<feature type="binding site" evidence="5">
    <location>
        <position position="190"/>
    </location>
    <ligand>
        <name>substrate</name>
    </ligand>
</feature>
<evidence type="ECO:0000256" key="2">
    <source>
        <dbReference type="ARBA" id="ARBA00022857"/>
    </source>
</evidence>
<dbReference type="Pfam" id="PF01370">
    <property type="entry name" value="Epimerase"/>
    <property type="match status" value="1"/>
</dbReference>
<evidence type="ECO:0000256" key="3">
    <source>
        <dbReference type="ARBA" id="ARBA00023002"/>
    </source>
</evidence>
<dbReference type="KEGG" id="kvl:KVU_0622"/>
<comment type="catalytic activity">
    <reaction evidence="5">
        <text>GDP-beta-L-fucose + NADP(+) = GDP-4-dehydro-alpha-D-rhamnose + NADPH + H(+)</text>
        <dbReference type="Rhea" id="RHEA:18885"/>
        <dbReference type="ChEBI" id="CHEBI:15378"/>
        <dbReference type="ChEBI" id="CHEBI:57273"/>
        <dbReference type="ChEBI" id="CHEBI:57783"/>
        <dbReference type="ChEBI" id="CHEBI:57964"/>
        <dbReference type="ChEBI" id="CHEBI:58349"/>
        <dbReference type="EC" id="1.1.1.271"/>
    </reaction>
</comment>
<feature type="site" description="Important for catalytic activity" evidence="5">
    <location>
        <position position="110"/>
    </location>
</feature>
<dbReference type="HAMAP" id="MF_00956">
    <property type="entry name" value="GDP_fucose_synth"/>
    <property type="match status" value="1"/>
</dbReference>
<evidence type="ECO:0000256" key="5">
    <source>
        <dbReference type="HAMAP-Rule" id="MF_00956"/>
    </source>
</evidence>
<accession>F9Y3U7</accession>
<comment type="similarity">
    <text evidence="1 5">Belongs to the NAD(P)-dependent epimerase/dehydratase family. Fucose synthase subfamily.</text>
</comment>
<evidence type="ECO:0000313" key="7">
    <source>
        <dbReference type="EMBL" id="AEM40461.1"/>
    </source>
</evidence>
<dbReference type="InterPro" id="IPR001509">
    <property type="entry name" value="Epimerase_deHydtase"/>
</dbReference>
<dbReference type="GO" id="GO:0042351">
    <property type="term" value="P:'de novo' GDP-L-fucose biosynthetic process"/>
    <property type="evidence" value="ECO:0007669"/>
    <property type="project" value="UniProtKB-UniRule"/>
</dbReference>
<dbReference type="EMBL" id="CP002018">
    <property type="protein sequence ID" value="AEM40461.1"/>
    <property type="molecule type" value="Genomic_DNA"/>
</dbReference>
<feature type="active site" description="Proton donor/acceptor" evidence="5">
    <location>
        <position position="139"/>
    </location>
</feature>
<comment type="function">
    <text evidence="5">Catalyzes the two-step NADP-dependent conversion of GDP-4-dehydro-6-deoxy-D-mannose to GDP-fucose, involving an epimerase and a reductase reaction.</text>
</comment>
<sequence length="328" mass="35603">MTRRIFVAGHRGMVGGAILRALAQRHAAGEAHEILTAPRAGLDLRDRDAVVRFFHAARPDQVIIAAGRVGGIAANIAQPAEFLHDNLMIATTIIHAAQKAGVDRLLNLGSSCIYPRDAPQPMPEDVLMTGPLDPSNAPYALAKIAGIALCAAYHSQYGADFRSLMPPNLYGPGDNFHATSSHVIPALMARMHHARHIAAPSVDIWGDGQARREFMFVDDLADAALFVLDLPPQAYWGALGEGLAHLNAGSGEETSVATLARALAQVTGYGGEIRFDPAKPSGVARRIVDSRRLERLGWNAKINLHNGLIQTYRWFIIHHEMGELRRYC</sequence>
<dbReference type="GO" id="GO:0050577">
    <property type="term" value="F:GDP-L-fucose synthase activity"/>
    <property type="evidence" value="ECO:0007669"/>
    <property type="project" value="UniProtKB-UniRule"/>
</dbReference>
<comment type="pathway">
    <text evidence="5">Nucleotide-sugar biosynthesis; GDP-L-fucose biosynthesis via de novo pathway; GDP-L-fucose from GDP-alpha-D-mannose: step 2/2.</text>
</comment>
<feature type="binding site" evidence="5">
    <location>
        <position position="212"/>
    </location>
    <ligand>
        <name>substrate</name>
    </ligand>
</feature>
<feature type="binding site" evidence="5">
    <location>
        <position position="143"/>
    </location>
    <ligand>
        <name>NADP(+)</name>
        <dbReference type="ChEBI" id="CHEBI:58349"/>
    </ligand>
</feature>
<evidence type="ECO:0000256" key="1">
    <source>
        <dbReference type="ARBA" id="ARBA00005959"/>
    </source>
</evidence>
<dbReference type="PANTHER" id="PTHR43238:SF1">
    <property type="entry name" value="GDP-L-FUCOSE SYNTHASE"/>
    <property type="match status" value="1"/>
</dbReference>
<dbReference type="HOGENOM" id="CLU_007383_18_0_5"/>
<feature type="binding site" evidence="5">
    <location>
        <begin position="9"/>
        <end position="15"/>
    </location>
    <ligand>
        <name>NADP(+)</name>
        <dbReference type="ChEBI" id="CHEBI:58349"/>
    </ligand>
</feature>
<feature type="binding site" evidence="5">
    <location>
        <begin position="166"/>
        <end position="169"/>
    </location>
    <ligand>
        <name>NADP(+)</name>
        <dbReference type="ChEBI" id="CHEBI:58349"/>
    </ligand>
</feature>
<dbReference type="Gene3D" id="3.40.50.720">
    <property type="entry name" value="NAD(P)-binding Rossmann-like Domain"/>
    <property type="match status" value="1"/>
</dbReference>
<dbReference type="InterPro" id="IPR028614">
    <property type="entry name" value="GDP_fucose/colitose_synth"/>
</dbReference>
<feature type="site" description="Important for catalytic activity" evidence="5">
    <location>
        <position position="112"/>
    </location>
</feature>
<dbReference type="Proteomes" id="UP000000692">
    <property type="component" value="Chromosome"/>
</dbReference>
<feature type="binding site" evidence="5">
    <location>
        <begin position="108"/>
        <end position="111"/>
    </location>
    <ligand>
        <name>NADP(+)</name>
        <dbReference type="ChEBI" id="CHEBI:58349"/>
    </ligand>
</feature>
<dbReference type="GO" id="GO:0070401">
    <property type="term" value="F:NADP+ binding"/>
    <property type="evidence" value="ECO:0007669"/>
    <property type="project" value="UniProtKB-UniRule"/>
</dbReference>
<name>F9Y3U7_KETVW</name>
<keyword evidence="5" id="KW-0511">Multifunctional enzyme</keyword>